<gene>
    <name evidence="2" type="ORF">CEXT_773451</name>
</gene>
<dbReference type="Proteomes" id="UP001054945">
    <property type="component" value="Unassembled WGS sequence"/>
</dbReference>
<dbReference type="EMBL" id="BPLR01004397">
    <property type="protein sequence ID" value="GIX94612.1"/>
    <property type="molecule type" value="Genomic_DNA"/>
</dbReference>
<evidence type="ECO:0000313" key="2">
    <source>
        <dbReference type="EMBL" id="GIX94612.1"/>
    </source>
</evidence>
<dbReference type="AlphaFoldDB" id="A0AAV4PBJ1"/>
<proteinExistence type="predicted"/>
<protein>
    <submittedName>
        <fullName evidence="2">Uncharacterized protein</fullName>
    </submittedName>
</protein>
<keyword evidence="3" id="KW-1185">Reference proteome</keyword>
<evidence type="ECO:0000256" key="1">
    <source>
        <dbReference type="SAM" id="MobiDB-lite"/>
    </source>
</evidence>
<comment type="caution">
    <text evidence="2">The sequence shown here is derived from an EMBL/GenBank/DDBJ whole genome shotgun (WGS) entry which is preliminary data.</text>
</comment>
<accession>A0AAV4PBJ1</accession>
<name>A0AAV4PBJ1_CAEEX</name>
<reference evidence="2 3" key="1">
    <citation type="submission" date="2021-06" db="EMBL/GenBank/DDBJ databases">
        <title>Caerostris extrusa draft genome.</title>
        <authorList>
            <person name="Kono N."/>
            <person name="Arakawa K."/>
        </authorList>
    </citation>
    <scope>NUCLEOTIDE SEQUENCE [LARGE SCALE GENOMIC DNA]</scope>
</reference>
<organism evidence="2 3">
    <name type="scientific">Caerostris extrusa</name>
    <name type="common">Bark spider</name>
    <name type="synonym">Caerostris bankana</name>
    <dbReference type="NCBI Taxonomy" id="172846"/>
    <lineage>
        <taxon>Eukaryota</taxon>
        <taxon>Metazoa</taxon>
        <taxon>Ecdysozoa</taxon>
        <taxon>Arthropoda</taxon>
        <taxon>Chelicerata</taxon>
        <taxon>Arachnida</taxon>
        <taxon>Araneae</taxon>
        <taxon>Araneomorphae</taxon>
        <taxon>Entelegynae</taxon>
        <taxon>Araneoidea</taxon>
        <taxon>Araneidae</taxon>
        <taxon>Caerostris</taxon>
    </lineage>
</organism>
<evidence type="ECO:0000313" key="3">
    <source>
        <dbReference type="Proteomes" id="UP001054945"/>
    </source>
</evidence>
<sequence>MNNAKCSRIPQLENTITGSDCCKRREYPSAKAYDCWVPQPENTITGRDCGKRREYPTRRSLRLLVKNPLVISGFWNKRFLSKHNNRAIEETPPNQLIDSTVIILSLRKIPFHEPDPNPKPPKTPKWTLGRDI</sequence>
<feature type="region of interest" description="Disordered" evidence="1">
    <location>
        <begin position="112"/>
        <end position="132"/>
    </location>
</feature>